<gene>
    <name evidence="3" type="primary">ccoS</name>
    <name evidence="3" type="ORF">DV711_01555</name>
</gene>
<dbReference type="EMBL" id="QQOH01000001">
    <property type="protein sequence ID" value="RDE24302.1"/>
    <property type="molecule type" value="Genomic_DNA"/>
</dbReference>
<evidence type="ECO:0000256" key="1">
    <source>
        <dbReference type="SAM" id="MobiDB-lite"/>
    </source>
</evidence>
<dbReference type="Pfam" id="PF03597">
    <property type="entry name" value="FixS"/>
    <property type="match status" value="1"/>
</dbReference>
<dbReference type="PANTHER" id="PTHR41532:SF1">
    <property type="entry name" value="FIXS PROTEIN"/>
    <property type="match status" value="1"/>
</dbReference>
<evidence type="ECO:0000256" key="2">
    <source>
        <dbReference type="SAM" id="Phobius"/>
    </source>
</evidence>
<evidence type="ECO:0000313" key="3">
    <source>
        <dbReference type="EMBL" id="RDE24302.1"/>
    </source>
</evidence>
<accession>A0A369WRJ1</accession>
<keyword evidence="2" id="KW-1133">Transmembrane helix</keyword>
<dbReference type="RefSeq" id="WP_114693887.1">
    <property type="nucleotide sequence ID" value="NZ_QQOH01000001.1"/>
</dbReference>
<dbReference type="Proteomes" id="UP000253769">
    <property type="component" value="Unassembled WGS sequence"/>
</dbReference>
<proteinExistence type="predicted"/>
<sequence length="86" mass="9470">MEVIYGLIPGMIAMGLIAVVVFFWAAKSGQFDDLQGEAHRILMDDDLDDLEEVDPKSEAAQTQQKVAEVDVDSPDEESNQSETRNG</sequence>
<dbReference type="OrthoDB" id="9802763at2"/>
<keyword evidence="2" id="KW-0472">Membrane</keyword>
<reference evidence="3 4" key="1">
    <citation type="submission" date="2018-07" db="EMBL/GenBank/DDBJ databases">
        <title>Motiliproteus coralliicola sp. nov., a bacterium isolated from Coral.</title>
        <authorList>
            <person name="Wang G."/>
        </authorList>
    </citation>
    <scope>NUCLEOTIDE SEQUENCE [LARGE SCALE GENOMIC DNA]</scope>
    <source>
        <strain evidence="3 4">C34</strain>
    </source>
</reference>
<name>A0A369WRJ1_9GAMM</name>
<protein>
    <submittedName>
        <fullName evidence="3">Cbb3-type cytochrome oxidase assembly protein CcoS</fullName>
    </submittedName>
</protein>
<feature type="compositionally biased region" description="Acidic residues" evidence="1">
    <location>
        <begin position="69"/>
        <end position="79"/>
    </location>
</feature>
<feature type="region of interest" description="Disordered" evidence="1">
    <location>
        <begin position="52"/>
        <end position="86"/>
    </location>
</feature>
<evidence type="ECO:0000313" key="4">
    <source>
        <dbReference type="Proteomes" id="UP000253769"/>
    </source>
</evidence>
<dbReference type="NCBIfam" id="TIGR00847">
    <property type="entry name" value="ccoS"/>
    <property type="match status" value="1"/>
</dbReference>
<dbReference type="AlphaFoldDB" id="A0A369WRJ1"/>
<dbReference type="PANTHER" id="PTHR41532">
    <property type="entry name" value="FIXS PROTEIN"/>
    <property type="match status" value="1"/>
</dbReference>
<organism evidence="3 4">
    <name type="scientific">Motiliproteus coralliicola</name>
    <dbReference type="NCBI Taxonomy" id="2283196"/>
    <lineage>
        <taxon>Bacteria</taxon>
        <taxon>Pseudomonadati</taxon>
        <taxon>Pseudomonadota</taxon>
        <taxon>Gammaproteobacteria</taxon>
        <taxon>Oceanospirillales</taxon>
        <taxon>Oceanospirillaceae</taxon>
        <taxon>Motiliproteus</taxon>
    </lineage>
</organism>
<dbReference type="InterPro" id="IPR004714">
    <property type="entry name" value="Cyt_oxidase_maturation_cbb3"/>
</dbReference>
<keyword evidence="2" id="KW-0812">Transmembrane</keyword>
<keyword evidence="4" id="KW-1185">Reference proteome</keyword>
<comment type="caution">
    <text evidence="3">The sequence shown here is derived from an EMBL/GenBank/DDBJ whole genome shotgun (WGS) entry which is preliminary data.</text>
</comment>
<feature type="transmembrane region" description="Helical" evidence="2">
    <location>
        <begin position="6"/>
        <end position="26"/>
    </location>
</feature>